<sequence length="170" mass="19297">MTEDVLLKQKLSSIVEETRESLGAIRTGRASPALIENISVTAYNGQAVLRVVELATIVNEGPQDLLVVPFDRTVLQDIEAALRNSQMGFSVATQGSQIHVKTPPLTQEQREKYVKLVSRLTEENREKIRKIRDEARKQVKTQFESKTIGEDEKYRGEETIDKISHEYTQK</sequence>
<keyword evidence="2" id="KW-0648">Protein biosynthesis</keyword>
<evidence type="ECO:0000313" key="5">
    <source>
        <dbReference type="EMBL" id="PJE62610.1"/>
    </source>
</evidence>
<dbReference type="SUPFAM" id="SSF55194">
    <property type="entry name" value="Ribosome recycling factor, RRF"/>
    <property type="match status" value="1"/>
</dbReference>
<comment type="caution">
    <text evidence="5">The sequence shown here is derived from an EMBL/GenBank/DDBJ whole genome shotgun (WGS) entry which is preliminary data.</text>
</comment>
<evidence type="ECO:0000313" key="6">
    <source>
        <dbReference type="Proteomes" id="UP000229554"/>
    </source>
</evidence>
<reference evidence="6" key="1">
    <citation type="submission" date="2017-09" db="EMBL/GenBank/DDBJ databases">
        <title>Depth-based differentiation of microbial function through sediment-hosted aquifers and enrichment of novel symbionts in the deep terrestrial subsurface.</title>
        <authorList>
            <person name="Probst A.J."/>
            <person name="Ladd B."/>
            <person name="Jarett J.K."/>
            <person name="Geller-Mcgrath D.E."/>
            <person name="Sieber C.M.K."/>
            <person name="Emerson J.B."/>
            <person name="Anantharaman K."/>
            <person name="Thomas B.C."/>
            <person name="Malmstrom R."/>
            <person name="Stieglmeier M."/>
            <person name="Klingl A."/>
            <person name="Woyke T."/>
            <person name="Ryan C.M."/>
            <person name="Banfield J.F."/>
        </authorList>
    </citation>
    <scope>NUCLEOTIDE SEQUENCE [LARGE SCALE GENOMIC DNA]</scope>
</reference>
<dbReference type="AlphaFoldDB" id="A0A2M8KRS9"/>
<dbReference type="Gene3D" id="3.30.1360.40">
    <property type="match status" value="1"/>
</dbReference>
<dbReference type="PANTHER" id="PTHR20982">
    <property type="entry name" value="RIBOSOME RECYCLING FACTOR"/>
    <property type="match status" value="1"/>
</dbReference>
<feature type="region of interest" description="Disordered" evidence="3">
    <location>
        <begin position="141"/>
        <end position="170"/>
    </location>
</feature>
<name>A0A2M8KRS9_9BACT</name>
<dbReference type="GO" id="GO:0043023">
    <property type="term" value="F:ribosomal large subunit binding"/>
    <property type="evidence" value="ECO:0007669"/>
    <property type="project" value="TreeGrafter"/>
</dbReference>
<evidence type="ECO:0000256" key="2">
    <source>
        <dbReference type="ARBA" id="ARBA00022917"/>
    </source>
</evidence>
<comment type="similarity">
    <text evidence="1">Belongs to the RRF family.</text>
</comment>
<evidence type="ECO:0000256" key="3">
    <source>
        <dbReference type="SAM" id="MobiDB-lite"/>
    </source>
</evidence>
<feature type="domain" description="Ribosome recycling factor" evidence="4">
    <location>
        <begin position="19"/>
        <end position="170"/>
    </location>
</feature>
<protein>
    <submittedName>
        <fullName evidence="5">Ribosome recycling factor</fullName>
    </submittedName>
</protein>
<dbReference type="Pfam" id="PF01765">
    <property type="entry name" value="RRF"/>
    <property type="match status" value="1"/>
</dbReference>
<evidence type="ECO:0000256" key="1">
    <source>
        <dbReference type="ARBA" id="ARBA00005912"/>
    </source>
</evidence>
<dbReference type="GO" id="GO:0006412">
    <property type="term" value="P:translation"/>
    <property type="evidence" value="ECO:0007669"/>
    <property type="project" value="UniProtKB-KW"/>
</dbReference>
<dbReference type="PANTHER" id="PTHR20982:SF3">
    <property type="entry name" value="MITOCHONDRIAL RIBOSOME RECYCLING FACTOR PSEUDO 1"/>
    <property type="match status" value="1"/>
</dbReference>
<dbReference type="EMBL" id="PFED01000162">
    <property type="protein sequence ID" value="PJE62610.1"/>
    <property type="molecule type" value="Genomic_DNA"/>
</dbReference>
<proteinExistence type="inferred from homology"/>
<organism evidence="5 6">
    <name type="scientific">Candidatus Roizmanbacteria bacterium CG10_big_fil_rev_8_21_14_0_10_39_6</name>
    <dbReference type="NCBI Taxonomy" id="1974853"/>
    <lineage>
        <taxon>Bacteria</taxon>
        <taxon>Candidatus Roizmaniibacteriota</taxon>
    </lineage>
</organism>
<dbReference type="InterPro" id="IPR002661">
    <property type="entry name" value="Ribosome_recyc_fac"/>
</dbReference>
<feature type="non-terminal residue" evidence="5">
    <location>
        <position position="170"/>
    </location>
</feature>
<dbReference type="Gene3D" id="1.10.132.20">
    <property type="entry name" value="Ribosome-recycling factor"/>
    <property type="match status" value="1"/>
</dbReference>
<dbReference type="Proteomes" id="UP000229554">
    <property type="component" value="Unassembled WGS sequence"/>
</dbReference>
<accession>A0A2M8KRS9</accession>
<dbReference type="InterPro" id="IPR023584">
    <property type="entry name" value="Ribosome_recyc_fac_dom"/>
</dbReference>
<feature type="compositionally biased region" description="Basic and acidic residues" evidence="3">
    <location>
        <begin position="147"/>
        <end position="170"/>
    </location>
</feature>
<gene>
    <name evidence="5" type="ORF">COU88_04045</name>
</gene>
<evidence type="ECO:0000259" key="4">
    <source>
        <dbReference type="Pfam" id="PF01765"/>
    </source>
</evidence>
<dbReference type="InterPro" id="IPR036191">
    <property type="entry name" value="RRF_sf"/>
</dbReference>